<dbReference type="InterPro" id="IPR050315">
    <property type="entry name" value="FAD-oxidoreductase_2"/>
</dbReference>
<dbReference type="InterPro" id="IPR027477">
    <property type="entry name" value="Succ_DH/fumarate_Rdtase_cat_sf"/>
</dbReference>
<keyword evidence="3" id="KW-0274">FAD</keyword>
<feature type="domain" description="FAD-dependent oxidoreductase 2 FAD-binding" evidence="5">
    <location>
        <begin position="15"/>
        <end position="489"/>
    </location>
</feature>
<dbReference type="SUPFAM" id="SSF56425">
    <property type="entry name" value="Succinate dehydrogenase/fumarate reductase flavoprotein, catalytic domain"/>
    <property type="match status" value="1"/>
</dbReference>
<dbReference type="Pfam" id="PF00890">
    <property type="entry name" value="FAD_binding_2"/>
    <property type="match status" value="1"/>
</dbReference>
<dbReference type="Gene3D" id="3.90.700.10">
    <property type="entry name" value="Succinate dehydrogenase/fumarate reductase flavoprotein, catalytic domain"/>
    <property type="match status" value="1"/>
</dbReference>
<organism evidence="6 7">
    <name type="scientific">Ancylobacter aquaticus</name>
    <dbReference type="NCBI Taxonomy" id="100"/>
    <lineage>
        <taxon>Bacteria</taxon>
        <taxon>Pseudomonadati</taxon>
        <taxon>Pseudomonadota</taxon>
        <taxon>Alphaproteobacteria</taxon>
        <taxon>Hyphomicrobiales</taxon>
        <taxon>Xanthobacteraceae</taxon>
        <taxon>Ancylobacter</taxon>
    </lineage>
</organism>
<evidence type="ECO:0000259" key="5">
    <source>
        <dbReference type="Pfam" id="PF00890"/>
    </source>
</evidence>
<dbReference type="SUPFAM" id="SSF51905">
    <property type="entry name" value="FAD/NAD(P)-binding domain"/>
    <property type="match status" value="1"/>
</dbReference>
<sequence>MPVNTSTPPFDEVWDVLVVGFGFAGGASAIAAYDAGARVLLIEKMPDPGGISICAGGGIRTIVERAGARAYLRETVGPDVPDDVLDVVAAGMAELEPYFRDLATVNGAEIAVHRRIANYPFTGNDAFGTVEVLSIPGFDARTEYPQVRGRLRGPNVFKLVHDNVRARGIETRLNTAAERLILGANGEVLGAITRTNGEVKRIGTRRGVILASGGFEAAPDLQRKYWQIRPVLPVATRGNTGDGIRMAQAAGADLWHMWHFHGSYGFRHTDPAYPYGLRVKKLPDWTPQLQEPDVRMSWIVLDCQGRRFMNEYQPYIQDTGHRLLDQYDAQSQRFPRIPAFLVVDEDGRKLYPLGQTVINDRSVEPYEWSDDNLKEVGNGILKRADSVEELAALIDADPATVAASLARWNAAVEVGTDGDHNRPVGSLFPVKNPPFYVGELWPVVSNTQGGPAHDARQRVLNAHGEPIPGLYEAGELGSIWGFLYLGAGNLAECFVTGQIAGKDAAAQQPAALPSELTAA</sequence>
<dbReference type="AlphaFoldDB" id="A0A4V2PH87"/>
<proteinExistence type="predicted"/>
<evidence type="ECO:0000256" key="4">
    <source>
        <dbReference type="ARBA" id="ARBA00023002"/>
    </source>
</evidence>
<evidence type="ECO:0000313" key="7">
    <source>
        <dbReference type="Proteomes" id="UP000295030"/>
    </source>
</evidence>
<evidence type="ECO:0000256" key="2">
    <source>
        <dbReference type="ARBA" id="ARBA00022630"/>
    </source>
</evidence>
<dbReference type="OrthoDB" id="3178130at2"/>
<keyword evidence="4" id="KW-0560">Oxidoreductase</keyword>
<dbReference type="Proteomes" id="UP000295030">
    <property type="component" value="Unassembled WGS sequence"/>
</dbReference>
<comment type="cofactor">
    <cofactor evidence="1">
        <name>FAD</name>
        <dbReference type="ChEBI" id="CHEBI:57692"/>
    </cofactor>
</comment>
<dbReference type="PANTHER" id="PTHR43400">
    <property type="entry name" value="FUMARATE REDUCTASE"/>
    <property type="match status" value="1"/>
</dbReference>
<dbReference type="RefSeq" id="WP_131837223.1">
    <property type="nucleotide sequence ID" value="NZ_SMFY01000005.1"/>
</dbReference>
<keyword evidence="2" id="KW-0285">Flavoprotein</keyword>
<dbReference type="Gene3D" id="3.50.50.60">
    <property type="entry name" value="FAD/NAD(P)-binding domain"/>
    <property type="match status" value="2"/>
</dbReference>
<protein>
    <submittedName>
        <fullName evidence="6">Succinate dehydrogenase/fumarate reductase flavoprotein subunit</fullName>
    </submittedName>
</protein>
<evidence type="ECO:0000256" key="1">
    <source>
        <dbReference type="ARBA" id="ARBA00001974"/>
    </source>
</evidence>
<gene>
    <name evidence="6" type="ORF">EV667_4179</name>
</gene>
<keyword evidence="7" id="KW-1185">Reference proteome</keyword>
<dbReference type="GO" id="GO:0016491">
    <property type="term" value="F:oxidoreductase activity"/>
    <property type="evidence" value="ECO:0007669"/>
    <property type="project" value="UniProtKB-KW"/>
</dbReference>
<dbReference type="GO" id="GO:0008202">
    <property type="term" value="P:steroid metabolic process"/>
    <property type="evidence" value="ECO:0007669"/>
    <property type="project" value="UniProtKB-ARBA"/>
</dbReference>
<reference evidence="6 7" key="1">
    <citation type="submission" date="2019-03" db="EMBL/GenBank/DDBJ databases">
        <title>Genomic Encyclopedia of Type Strains, Phase IV (KMG-IV): sequencing the most valuable type-strain genomes for metagenomic binning, comparative biology and taxonomic classification.</title>
        <authorList>
            <person name="Goeker M."/>
        </authorList>
    </citation>
    <scope>NUCLEOTIDE SEQUENCE [LARGE SCALE GENOMIC DNA]</scope>
    <source>
        <strain evidence="6 7">DSM 101</strain>
    </source>
</reference>
<dbReference type="InterPro" id="IPR036188">
    <property type="entry name" value="FAD/NAD-bd_sf"/>
</dbReference>
<evidence type="ECO:0000256" key="3">
    <source>
        <dbReference type="ARBA" id="ARBA00022827"/>
    </source>
</evidence>
<accession>A0A4V2PH87</accession>
<dbReference type="InterPro" id="IPR003953">
    <property type="entry name" value="FAD-dep_OxRdtase_2_FAD-bd"/>
</dbReference>
<dbReference type="PANTHER" id="PTHR43400:SF10">
    <property type="entry name" value="3-OXOSTEROID 1-DEHYDROGENASE"/>
    <property type="match status" value="1"/>
</dbReference>
<evidence type="ECO:0000313" key="6">
    <source>
        <dbReference type="EMBL" id="TCK19726.1"/>
    </source>
</evidence>
<comment type="caution">
    <text evidence="6">The sequence shown here is derived from an EMBL/GenBank/DDBJ whole genome shotgun (WGS) entry which is preliminary data.</text>
</comment>
<dbReference type="EMBL" id="SMFY01000005">
    <property type="protein sequence ID" value="TCK19726.1"/>
    <property type="molecule type" value="Genomic_DNA"/>
</dbReference>
<name>A0A4V2PH87_ANCAQ</name>